<reference evidence="7 8" key="1">
    <citation type="journal article" date="2022" name="Gigascience">
        <title>A chromosome-level genome assembly and annotation of the desert horned lizard, Phrynosoma platyrhinos, provides insight into chromosomal rearrangements among reptiles.</title>
        <authorList>
            <person name="Koochekian N."/>
            <person name="Ascanio A."/>
            <person name="Farleigh K."/>
            <person name="Card D.C."/>
            <person name="Schield D.R."/>
            <person name="Castoe T.A."/>
            <person name="Jezkova T."/>
        </authorList>
    </citation>
    <scope>NUCLEOTIDE SEQUENCE [LARGE SCALE GENOMIC DNA]</scope>
    <source>
        <strain evidence="7">NK-2021</strain>
    </source>
</reference>
<keyword evidence="8" id="KW-1185">Reference proteome</keyword>
<keyword evidence="3" id="KW-0238">DNA-binding</keyword>
<dbReference type="PRINTS" id="PR00267">
    <property type="entry name" value="INTFRNREGFCT"/>
</dbReference>
<accession>A0ABQ7SVA5</accession>
<evidence type="ECO:0000313" key="8">
    <source>
        <dbReference type="Proteomes" id="UP000826234"/>
    </source>
</evidence>
<proteinExistence type="predicted"/>
<name>A0ABQ7SVA5_PHRPL</name>
<dbReference type="Pfam" id="PF00605">
    <property type="entry name" value="IRF"/>
    <property type="match status" value="1"/>
</dbReference>
<protein>
    <recommendedName>
        <fullName evidence="6">IRF tryptophan pentad repeat domain-containing protein</fullName>
    </recommendedName>
</protein>
<evidence type="ECO:0000256" key="4">
    <source>
        <dbReference type="ARBA" id="ARBA00023163"/>
    </source>
</evidence>
<comment type="subcellular location">
    <subcellularLocation>
        <location evidence="1">Nucleus</location>
    </subcellularLocation>
</comment>
<evidence type="ECO:0000256" key="1">
    <source>
        <dbReference type="ARBA" id="ARBA00004123"/>
    </source>
</evidence>
<dbReference type="InterPro" id="IPR008984">
    <property type="entry name" value="SMAD_FHA_dom_sf"/>
</dbReference>
<dbReference type="SUPFAM" id="SSF49879">
    <property type="entry name" value="SMAD/FHA domain"/>
    <property type="match status" value="1"/>
</dbReference>
<evidence type="ECO:0000256" key="5">
    <source>
        <dbReference type="ARBA" id="ARBA00023242"/>
    </source>
</evidence>
<dbReference type="PANTHER" id="PTHR11949:SF2">
    <property type="entry name" value="INTERFERON REGULATORY FACTOR 7"/>
    <property type="match status" value="1"/>
</dbReference>
<gene>
    <name evidence="7" type="ORF">JD844_021993</name>
</gene>
<evidence type="ECO:0000256" key="2">
    <source>
        <dbReference type="ARBA" id="ARBA00023015"/>
    </source>
</evidence>
<keyword evidence="2" id="KW-0805">Transcription regulation</keyword>
<sequence>MAAAANKRNPQKICFFDWLVNEINSRKYEGLYWVDEAHTTFRIPWKHNSRKDLVADDYMIFKAWAVVSRKYNERLPDPSRWKTNFRCALKSTKRFEEVKSNDPDYHEYKIIPLSTAPAANPPRGTSTGSDHGNDDLYISPTSEGVQGFDQTTSPFQQEIAVAFKTLSLDNPVPGPNGNTAESIYQCSGDTLQWVLQQATLNLDGIQPVSWAPTPGDHLIEEVSYQQSSACAAPRVDQNGYQPLRNEAVGEAVENSYYEEPSRWLAVTRTDMNSQSAATLALQQAQQNLPATNHLNHLVDVLGQKNCFIENVYMDEEPVGNGVMICSTASQHPMMEQSACTLPAVPPVGQPPVNAAPLQNNTGLVSFGLDVSIYYRGRLLCETRVEASSCLFTYNNNHHTQVLDNPHIIQFPNPNMLPDQKQVQHTLTVLQNIGLLLYRQNEKLCAKRLGKCKVFWAFSKQLDNMAQHPEPKVLQREVEVEIFNYEKFGQELQQFHYGQRKSSPDYTIYLCFGQSFSVARPKESKLILVKLVPVFCKYWHEHVLRDGASSLNSEIESLQFSNSLVDMMEYLSNICMQSEVVH</sequence>
<keyword evidence="4" id="KW-0804">Transcription</keyword>
<evidence type="ECO:0000313" key="7">
    <source>
        <dbReference type="EMBL" id="KAH0621008.1"/>
    </source>
</evidence>
<dbReference type="EMBL" id="JAIPUX010003289">
    <property type="protein sequence ID" value="KAH0621008.1"/>
    <property type="molecule type" value="Genomic_DNA"/>
</dbReference>
<dbReference type="SUPFAM" id="SSF46785">
    <property type="entry name" value="Winged helix' DNA-binding domain"/>
    <property type="match status" value="1"/>
</dbReference>
<dbReference type="Pfam" id="PF10401">
    <property type="entry name" value="IRF-3"/>
    <property type="match status" value="1"/>
</dbReference>
<dbReference type="PROSITE" id="PS51507">
    <property type="entry name" value="IRF_2"/>
    <property type="match status" value="1"/>
</dbReference>
<dbReference type="InterPro" id="IPR019471">
    <property type="entry name" value="Interferon_reg_factor-3"/>
</dbReference>
<dbReference type="InterPro" id="IPR036388">
    <property type="entry name" value="WH-like_DNA-bd_sf"/>
</dbReference>
<feature type="domain" description="IRF tryptophan pentad repeat" evidence="6">
    <location>
        <begin position="12"/>
        <end position="115"/>
    </location>
</feature>
<dbReference type="InterPro" id="IPR001346">
    <property type="entry name" value="Interferon_reg_fact_DNA-bd_dom"/>
</dbReference>
<dbReference type="PROSITE" id="PS00601">
    <property type="entry name" value="IRF_1"/>
    <property type="match status" value="1"/>
</dbReference>
<dbReference type="InterPro" id="IPR019817">
    <property type="entry name" value="Interferon_reg_fac_CS"/>
</dbReference>
<dbReference type="SMART" id="SM00348">
    <property type="entry name" value="IRF"/>
    <property type="match status" value="1"/>
</dbReference>
<evidence type="ECO:0000259" key="6">
    <source>
        <dbReference type="PROSITE" id="PS51507"/>
    </source>
</evidence>
<dbReference type="PANTHER" id="PTHR11949">
    <property type="entry name" value="INTERFERON REGULATORY FACTOR"/>
    <property type="match status" value="1"/>
</dbReference>
<dbReference type="InterPro" id="IPR036390">
    <property type="entry name" value="WH_DNA-bd_sf"/>
</dbReference>
<dbReference type="SMART" id="SM01243">
    <property type="entry name" value="IRF-3"/>
    <property type="match status" value="1"/>
</dbReference>
<dbReference type="Gene3D" id="2.60.200.10">
    <property type="match status" value="1"/>
</dbReference>
<keyword evidence="5" id="KW-0539">Nucleus</keyword>
<dbReference type="Proteomes" id="UP000826234">
    <property type="component" value="Unassembled WGS sequence"/>
</dbReference>
<evidence type="ECO:0000256" key="3">
    <source>
        <dbReference type="ARBA" id="ARBA00023125"/>
    </source>
</evidence>
<dbReference type="InterPro" id="IPR017855">
    <property type="entry name" value="SMAD-like_dom_sf"/>
</dbReference>
<dbReference type="Gene3D" id="1.10.10.10">
    <property type="entry name" value="Winged helix-like DNA-binding domain superfamily/Winged helix DNA-binding domain"/>
    <property type="match status" value="1"/>
</dbReference>
<dbReference type="CDD" id="cd00103">
    <property type="entry name" value="IRF"/>
    <property type="match status" value="1"/>
</dbReference>
<comment type="caution">
    <text evidence="7">The sequence shown here is derived from an EMBL/GenBank/DDBJ whole genome shotgun (WGS) entry which is preliminary data.</text>
</comment>
<organism evidence="7 8">
    <name type="scientific">Phrynosoma platyrhinos</name>
    <name type="common">Desert horned lizard</name>
    <dbReference type="NCBI Taxonomy" id="52577"/>
    <lineage>
        <taxon>Eukaryota</taxon>
        <taxon>Metazoa</taxon>
        <taxon>Chordata</taxon>
        <taxon>Craniata</taxon>
        <taxon>Vertebrata</taxon>
        <taxon>Euteleostomi</taxon>
        <taxon>Lepidosauria</taxon>
        <taxon>Squamata</taxon>
        <taxon>Bifurcata</taxon>
        <taxon>Unidentata</taxon>
        <taxon>Episquamata</taxon>
        <taxon>Toxicofera</taxon>
        <taxon>Iguania</taxon>
        <taxon>Phrynosomatidae</taxon>
        <taxon>Phrynosomatinae</taxon>
        <taxon>Phrynosoma</taxon>
    </lineage>
</organism>